<accession>A0A9X4R1R5</accession>
<dbReference type="EMBL" id="JAMBPX010000005">
    <property type="protein sequence ID" value="MDG0859455.1"/>
    <property type="molecule type" value="Genomic_DNA"/>
</dbReference>
<gene>
    <name evidence="2" type="ORF">M4L21_08995</name>
</gene>
<comment type="caution">
    <text evidence="2">The sequence shown here is derived from an EMBL/GenBank/DDBJ whole genome shotgun (WGS) entry which is preliminary data.</text>
</comment>
<organism evidence="2 3">
    <name type="scientific">Staphylococcus equorum</name>
    <dbReference type="NCBI Taxonomy" id="246432"/>
    <lineage>
        <taxon>Bacteria</taxon>
        <taxon>Bacillati</taxon>
        <taxon>Bacillota</taxon>
        <taxon>Bacilli</taxon>
        <taxon>Bacillales</taxon>
        <taxon>Staphylococcaceae</taxon>
        <taxon>Staphylococcus</taxon>
    </lineage>
</organism>
<name>A0A9X4R1R5_9STAP</name>
<dbReference type="AlphaFoldDB" id="A0A9X4R1R5"/>
<feature type="domain" description="Beta-ketoacyl-[acyl-carrier-protein] synthase III N-terminal" evidence="1">
    <location>
        <begin position="7"/>
        <end position="46"/>
    </location>
</feature>
<evidence type="ECO:0000313" key="2">
    <source>
        <dbReference type="EMBL" id="MDG0859455.1"/>
    </source>
</evidence>
<dbReference type="Gene3D" id="3.40.47.10">
    <property type="match status" value="1"/>
</dbReference>
<dbReference type="SUPFAM" id="SSF53901">
    <property type="entry name" value="Thiolase-like"/>
    <property type="match status" value="1"/>
</dbReference>
<dbReference type="InterPro" id="IPR016039">
    <property type="entry name" value="Thiolase-like"/>
</dbReference>
<dbReference type="RefSeq" id="WP_277581160.1">
    <property type="nucleotide sequence ID" value="NZ_JAMBPX010000005.1"/>
</dbReference>
<dbReference type="GO" id="GO:0004315">
    <property type="term" value="F:3-oxoacyl-[acyl-carrier-protein] synthase activity"/>
    <property type="evidence" value="ECO:0007669"/>
    <property type="project" value="InterPro"/>
</dbReference>
<dbReference type="Proteomes" id="UP001152302">
    <property type="component" value="Unassembled WGS sequence"/>
</dbReference>
<protein>
    <recommendedName>
        <fullName evidence="1">Beta-ketoacyl-[acyl-carrier-protein] synthase III N-terminal domain-containing protein</fullName>
    </recommendedName>
</protein>
<reference evidence="2" key="1">
    <citation type="submission" date="2022-05" db="EMBL/GenBank/DDBJ databases">
        <title>Comparative genomics of Staphylococcus equorum isolates.</title>
        <authorList>
            <person name="Luelf R.H."/>
        </authorList>
    </citation>
    <scope>NUCLEOTIDE SEQUENCE</scope>
    <source>
        <strain evidence="2">TMW 2.2343</strain>
    </source>
</reference>
<sequence>MKSIWEIDINAACARFPCGLNIANELLASGQNKKVLVTEAETLSKRLITLIEAYVYYLGRLPVPF</sequence>
<dbReference type="Pfam" id="PF08545">
    <property type="entry name" value="ACP_syn_III"/>
    <property type="match status" value="1"/>
</dbReference>
<dbReference type="InterPro" id="IPR013751">
    <property type="entry name" value="ACP_syn_III_N"/>
</dbReference>
<evidence type="ECO:0000259" key="1">
    <source>
        <dbReference type="Pfam" id="PF08545"/>
    </source>
</evidence>
<proteinExistence type="predicted"/>
<dbReference type="GO" id="GO:0006633">
    <property type="term" value="P:fatty acid biosynthetic process"/>
    <property type="evidence" value="ECO:0007669"/>
    <property type="project" value="InterPro"/>
</dbReference>
<evidence type="ECO:0000313" key="3">
    <source>
        <dbReference type="Proteomes" id="UP001152302"/>
    </source>
</evidence>